<dbReference type="PIRSF" id="PIRSF017207">
    <property type="entry name" value="UCP017207_TM-p85"/>
    <property type="match status" value="1"/>
</dbReference>
<evidence type="ECO:0000256" key="6">
    <source>
        <dbReference type="ARBA" id="ARBA00022989"/>
    </source>
</evidence>
<comment type="subcellular location">
    <subcellularLocation>
        <location evidence="1">Endoplasmic reticulum membrane</location>
        <topology evidence="1">Multi-pass membrane protein</topology>
    </subcellularLocation>
</comment>
<feature type="compositionally biased region" description="Polar residues" evidence="9">
    <location>
        <begin position="40"/>
        <end position="50"/>
    </location>
</feature>
<comment type="caution">
    <text evidence="11">The sequence shown here is derived from an EMBL/GenBank/DDBJ whole genome shotgun (WGS) entry which is preliminary data.</text>
</comment>
<evidence type="ECO:0000256" key="8">
    <source>
        <dbReference type="PIRNR" id="PIRNR017207"/>
    </source>
</evidence>
<keyword evidence="12" id="KW-1185">Reference proteome</keyword>
<feature type="transmembrane region" description="Helical" evidence="10">
    <location>
        <begin position="88"/>
        <end position="109"/>
    </location>
</feature>
<evidence type="ECO:0000256" key="9">
    <source>
        <dbReference type="SAM" id="MobiDB-lite"/>
    </source>
</evidence>
<evidence type="ECO:0000256" key="1">
    <source>
        <dbReference type="ARBA" id="ARBA00004477"/>
    </source>
</evidence>
<name>A0ABR3SHQ2_9PEZI</name>
<protein>
    <recommendedName>
        <fullName evidence="3 8">ER membrane protein complex subunit 4</fullName>
    </recommendedName>
</protein>
<evidence type="ECO:0000256" key="7">
    <source>
        <dbReference type="ARBA" id="ARBA00023136"/>
    </source>
</evidence>
<organism evidence="11 12">
    <name type="scientific">Neofusicoccum ribis</name>
    <dbReference type="NCBI Taxonomy" id="45134"/>
    <lineage>
        <taxon>Eukaryota</taxon>
        <taxon>Fungi</taxon>
        <taxon>Dikarya</taxon>
        <taxon>Ascomycota</taxon>
        <taxon>Pezizomycotina</taxon>
        <taxon>Dothideomycetes</taxon>
        <taxon>Dothideomycetes incertae sedis</taxon>
        <taxon>Botryosphaeriales</taxon>
        <taxon>Botryosphaeriaceae</taxon>
        <taxon>Neofusicoccum</taxon>
    </lineage>
</organism>
<dbReference type="Pfam" id="PF06417">
    <property type="entry name" value="EMC4"/>
    <property type="match status" value="1"/>
</dbReference>
<proteinExistence type="inferred from homology"/>
<evidence type="ECO:0000256" key="10">
    <source>
        <dbReference type="SAM" id="Phobius"/>
    </source>
</evidence>
<dbReference type="Proteomes" id="UP001521116">
    <property type="component" value="Unassembled WGS sequence"/>
</dbReference>
<evidence type="ECO:0000256" key="2">
    <source>
        <dbReference type="ARBA" id="ARBA00007715"/>
    </source>
</evidence>
<feature type="transmembrane region" description="Helical" evidence="10">
    <location>
        <begin position="136"/>
        <end position="155"/>
    </location>
</feature>
<feature type="region of interest" description="Disordered" evidence="9">
    <location>
        <begin position="25"/>
        <end position="64"/>
    </location>
</feature>
<reference evidence="11 12" key="1">
    <citation type="submission" date="2024-02" db="EMBL/GenBank/DDBJ databases">
        <title>De novo assembly and annotation of 12 fungi associated with fruit tree decline syndrome in Ontario, Canada.</title>
        <authorList>
            <person name="Sulman M."/>
            <person name="Ellouze W."/>
            <person name="Ilyukhin E."/>
        </authorList>
    </citation>
    <scope>NUCLEOTIDE SEQUENCE [LARGE SCALE GENOMIC DNA]</scope>
    <source>
        <strain evidence="11 12">M1-105</strain>
    </source>
</reference>
<evidence type="ECO:0000313" key="11">
    <source>
        <dbReference type="EMBL" id="KAL1621294.1"/>
    </source>
</evidence>
<keyword evidence="5" id="KW-0256">Endoplasmic reticulum</keyword>
<dbReference type="InterPro" id="IPR009445">
    <property type="entry name" value="TMEM85/Emc4"/>
</dbReference>
<sequence length="191" mass="21039">MSVVHAAPPPPPRWVLDLNGGAVAQPAKASIPDPPGYTAPQRQQSKNTKTPQPPARKPPSTEEMDTLKLKKAWELAIAPAKQLPMNAVGMYMTGNSLQIFSIMMVFMLFKNPITAVININRTFANYETPGTSSRLLGVKLIFVATNCLALALGIWKVNKMGLLPTTRSDWLAWESERIPLERAQFLGWSSQ</sequence>
<dbReference type="EMBL" id="JAJVDC020000154">
    <property type="protein sequence ID" value="KAL1621294.1"/>
    <property type="molecule type" value="Genomic_DNA"/>
</dbReference>
<keyword evidence="7 8" id="KW-0472">Membrane</keyword>
<keyword evidence="4 10" id="KW-0812">Transmembrane</keyword>
<gene>
    <name evidence="11" type="ORF">SLS56_009288</name>
</gene>
<accession>A0ABR3SHQ2</accession>
<evidence type="ECO:0000256" key="5">
    <source>
        <dbReference type="ARBA" id="ARBA00022824"/>
    </source>
</evidence>
<comment type="similarity">
    <text evidence="2 8">Belongs to the EMC4 family.</text>
</comment>
<dbReference type="PANTHER" id="PTHR19315">
    <property type="entry name" value="ER MEMBRANE PROTEIN COMPLEX SUBUNIT 4"/>
    <property type="match status" value="1"/>
</dbReference>
<evidence type="ECO:0000313" key="12">
    <source>
        <dbReference type="Proteomes" id="UP001521116"/>
    </source>
</evidence>
<keyword evidence="6 10" id="KW-1133">Transmembrane helix</keyword>
<evidence type="ECO:0000256" key="3">
    <source>
        <dbReference type="ARBA" id="ARBA00020820"/>
    </source>
</evidence>
<evidence type="ECO:0000256" key="4">
    <source>
        <dbReference type="ARBA" id="ARBA00022692"/>
    </source>
</evidence>